<dbReference type="Pfam" id="PF13349">
    <property type="entry name" value="DUF4097"/>
    <property type="match status" value="1"/>
</dbReference>
<proteinExistence type="predicted"/>
<keyword evidence="4" id="KW-1185">Reference proteome</keyword>
<dbReference type="eggNOG" id="COG3595">
    <property type="taxonomic scope" value="Bacteria"/>
</dbReference>
<sequence>MKKTLIIGATMVIVGTFLFGMGYAKGGNKNIYWKDGGFRVDNSKVVTKRYADIDSIKIQSEDPITIQRGNVDQVQVKYRTSTELSHDSANKTLSIKDNVNQKYSVGFDFNHGVSEHDNRVLITIPNKQKLKEISGVTSESVNVDNLRVGKVSLSGGADFTLNKVTTDKPLKFNAGDNLTLRNVTAPMVRADLSDGDIYVDNGKFDKDISKVTTSDGDVDVHHSSFKELDVSSDDGDLTINHSRFAKKLTTKTLDGDTLITGIDKNKTDVHAETSDGNLSVFGNSKRNHRVDHAKATIDVSSEDGDVTVKE</sequence>
<keyword evidence="1" id="KW-0812">Transmembrane</keyword>
<dbReference type="InterPro" id="IPR025164">
    <property type="entry name" value="Toastrack_DUF4097"/>
</dbReference>
<evidence type="ECO:0000313" key="4">
    <source>
        <dbReference type="Proteomes" id="UP000030361"/>
    </source>
</evidence>
<feature type="domain" description="DUF4097" evidence="2">
    <location>
        <begin position="53"/>
        <end position="308"/>
    </location>
</feature>
<dbReference type="Proteomes" id="UP000030361">
    <property type="component" value="Chromosome"/>
</dbReference>
<dbReference type="AlphaFoldDB" id="A0A1S6QJ02"/>
<organism evidence="3 4">
    <name type="scientific">Lentilactobacillus curieae</name>
    <dbReference type="NCBI Taxonomy" id="1138822"/>
    <lineage>
        <taxon>Bacteria</taxon>
        <taxon>Bacillati</taxon>
        <taxon>Bacillota</taxon>
        <taxon>Bacilli</taxon>
        <taxon>Lactobacillales</taxon>
        <taxon>Lactobacillaceae</taxon>
        <taxon>Lentilactobacillus</taxon>
    </lineage>
</organism>
<dbReference type="EMBL" id="CP018906">
    <property type="protein sequence ID" value="AQW21581.1"/>
    <property type="molecule type" value="Genomic_DNA"/>
</dbReference>
<protein>
    <recommendedName>
        <fullName evidence="2">DUF4097 domain-containing protein</fullName>
    </recommendedName>
</protein>
<name>A0A1S6QJ02_9LACO</name>
<reference evidence="3 4" key="1">
    <citation type="journal article" date="2015" name="Genome Announc.">
        <title>Genome Sequence of Lactobacillus curieae CCTCC M 2011381T, a Novel Producer of Gamma-aminobutyric Acid.</title>
        <authorList>
            <person name="Wang Y."/>
            <person name="Wang Y."/>
            <person name="Lang C."/>
            <person name="Wei D."/>
            <person name="Xu P."/>
            <person name="Xie J."/>
        </authorList>
    </citation>
    <scope>NUCLEOTIDE SEQUENCE [LARGE SCALE GENOMIC DNA]</scope>
    <source>
        <strain evidence="3 4">CCTCC M 2011381</strain>
    </source>
</reference>
<dbReference type="RefSeq" id="WP_035168136.1">
    <property type="nucleotide sequence ID" value="NZ_CP018906.1"/>
</dbReference>
<accession>A0A1S6QJ02</accession>
<dbReference type="OrthoDB" id="2321102at2"/>
<evidence type="ECO:0000256" key="1">
    <source>
        <dbReference type="SAM" id="Phobius"/>
    </source>
</evidence>
<gene>
    <name evidence="3" type="ORF">PL11_006360</name>
</gene>
<evidence type="ECO:0000313" key="3">
    <source>
        <dbReference type="EMBL" id="AQW21581.1"/>
    </source>
</evidence>
<evidence type="ECO:0000259" key="2">
    <source>
        <dbReference type="Pfam" id="PF13349"/>
    </source>
</evidence>
<keyword evidence="1" id="KW-0472">Membrane</keyword>
<keyword evidence="1" id="KW-1133">Transmembrane helix</keyword>
<feature type="transmembrane region" description="Helical" evidence="1">
    <location>
        <begin position="6"/>
        <end position="24"/>
    </location>
</feature>
<dbReference type="KEGG" id="lcu:PL11_006360"/>